<name>A0ABD2Q7Q2_9PLAT</name>
<evidence type="ECO:0000313" key="3">
    <source>
        <dbReference type="Proteomes" id="UP001626550"/>
    </source>
</evidence>
<accession>A0ABD2Q7Q2</accession>
<reference evidence="2 3" key="1">
    <citation type="submission" date="2024-11" db="EMBL/GenBank/DDBJ databases">
        <title>Adaptive evolution of stress response genes in parasites aligns with host niche diversity.</title>
        <authorList>
            <person name="Hahn C."/>
            <person name="Resl P."/>
        </authorList>
    </citation>
    <scope>NUCLEOTIDE SEQUENCE [LARGE SCALE GENOMIC DNA]</scope>
    <source>
        <strain evidence="2">EGGRZ-B1_66</strain>
        <tissue evidence="2">Body</tissue>
    </source>
</reference>
<organism evidence="2 3">
    <name type="scientific">Cichlidogyrus casuarinus</name>
    <dbReference type="NCBI Taxonomy" id="1844966"/>
    <lineage>
        <taxon>Eukaryota</taxon>
        <taxon>Metazoa</taxon>
        <taxon>Spiralia</taxon>
        <taxon>Lophotrochozoa</taxon>
        <taxon>Platyhelminthes</taxon>
        <taxon>Monogenea</taxon>
        <taxon>Monopisthocotylea</taxon>
        <taxon>Dactylogyridea</taxon>
        <taxon>Ancyrocephalidae</taxon>
        <taxon>Cichlidogyrus</taxon>
    </lineage>
</organism>
<dbReference type="AlphaFoldDB" id="A0ABD2Q7Q2"/>
<keyword evidence="3" id="KW-1185">Reference proteome</keyword>
<evidence type="ECO:0000313" key="2">
    <source>
        <dbReference type="EMBL" id="KAL3315247.1"/>
    </source>
</evidence>
<gene>
    <name evidence="2" type="ORF">Ciccas_006127</name>
</gene>
<comment type="caution">
    <text evidence="2">The sequence shown here is derived from an EMBL/GenBank/DDBJ whole genome shotgun (WGS) entry which is preliminary data.</text>
</comment>
<protein>
    <submittedName>
        <fullName evidence="2">Uncharacterized protein</fullName>
    </submittedName>
</protein>
<evidence type="ECO:0000256" key="1">
    <source>
        <dbReference type="SAM" id="SignalP"/>
    </source>
</evidence>
<dbReference type="Proteomes" id="UP001626550">
    <property type="component" value="Unassembled WGS sequence"/>
</dbReference>
<dbReference type="EMBL" id="JBJKFK010000793">
    <property type="protein sequence ID" value="KAL3315247.1"/>
    <property type="molecule type" value="Genomic_DNA"/>
</dbReference>
<feature type="signal peptide" evidence="1">
    <location>
        <begin position="1"/>
        <end position="19"/>
    </location>
</feature>
<feature type="chain" id="PRO_5044744457" evidence="1">
    <location>
        <begin position="20"/>
        <end position="94"/>
    </location>
</feature>
<sequence>MKILSVLCIFLFLALSADCYFVSMAQEKIRKSVDPEVEMELMKIFGLMTRVVEEIRAKIKPATVEFDNKVKANLGQTFTQLADKIDSMSASLKA</sequence>
<keyword evidence="1" id="KW-0732">Signal</keyword>
<proteinExistence type="predicted"/>